<dbReference type="eggNOG" id="arCOG05304">
    <property type="taxonomic scope" value="Archaea"/>
</dbReference>
<dbReference type="OrthoDB" id="108487at2157"/>
<proteinExistence type="predicted"/>
<dbReference type="GeneID" id="9743142"/>
<evidence type="ECO:0000313" key="1">
    <source>
        <dbReference type="EMBL" id="ADN35467.1"/>
    </source>
</evidence>
<dbReference type="Proteomes" id="UP000006565">
    <property type="component" value="Chromosome"/>
</dbReference>
<keyword evidence="2" id="KW-1185">Reference proteome</keyword>
<dbReference type="HOGENOM" id="CLU_157710_0_0_2"/>
<reference evidence="1 2" key="1">
    <citation type="journal article" date="2010" name="Stand. Genomic Sci.">
        <title>Complete genome sequence of Methanoplanus petrolearius type strain (SEBR 4847).</title>
        <authorList>
            <person name="Brambilla E."/>
            <person name="Djao O.D."/>
            <person name="Daligault H."/>
            <person name="Lapidus A."/>
            <person name="Lucas S."/>
            <person name="Hammon N."/>
            <person name="Nolan M."/>
            <person name="Tice H."/>
            <person name="Cheng J.F."/>
            <person name="Han C."/>
            <person name="Tapia R."/>
            <person name="Goodwin L."/>
            <person name="Pitluck S."/>
            <person name="Liolios K."/>
            <person name="Ivanova N."/>
            <person name="Mavromatis K."/>
            <person name="Mikhailova N."/>
            <person name="Pati A."/>
            <person name="Chen A."/>
            <person name="Palaniappan K."/>
            <person name="Land M."/>
            <person name="Hauser L."/>
            <person name="Chang Y.J."/>
            <person name="Jeffries C.D."/>
            <person name="Rohde M."/>
            <person name="Spring S."/>
            <person name="Sikorski J."/>
            <person name="Goker M."/>
            <person name="Woyke T."/>
            <person name="Bristow J."/>
            <person name="Eisen J.A."/>
            <person name="Markowitz V."/>
            <person name="Hugenholtz P."/>
            <person name="Kyrpides N.C."/>
            <person name="Klenk H.P."/>
        </authorList>
    </citation>
    <scope>NUCLEOTIDE SEQUENCE [LARGE SCALE GENOMIC DNA]</scope>
    <source>
        <strain evidence="2">DSM 11571 / OCM 486 / SEBR 4847</strain>
    </source>
</reference>
<dbReference type="KEGG" id="mpi:Mpet_0693"/>
<accession>E1RIF4</accession>
<evidence type="ECO:0000313" key="2">
    <source>
        <dbReference type="Proteomes" id="UP000006565"/>
    </source>
</evidence>
<dbReference type="AlphaFoldDB" id="E1RIF4"/>
<dbReference type="EMBL" id="CP002117">
    <property type="protein sequence ID" value="ADN35467.1"/>
    <property type="molecule type" value="Genomic_DNA"/>
</dbReference>
<dbReference type="STRING" id="679926.Mpet_0693"/>
<sequence>MKSLEIKKDEKGSQAFVKCQNEDVSVYSHCAYCKFCEGVIVNKRKVKAPQKSKMDGIQKGLTPDEELMAAHMMFMTLIRDGTAIVCADENNEGFTSLYSY</sequence>
<protein>
    <submittedName>
        <fullName evidence="1">Uncharacterized protein</fullName>
    </submittedName>
</protein>
<dbReference type="RefSeq" id="WP_013328645.1">
    <property type="nucleotide sequence ID" value="NC_014507.1"/>
</dbReference>
<gene>
    <name evidence="1" type="ordered locus">Mpet_0693</name>
</gene>
<organism evidence="1 2">
    <name type="scientific">Methanolacinia petrolearia (strain DSM 11571 / OCM 486 / SEBR 4847)</name>
    <name type="common">Methanoplanus petrolearius</name>
    <dbReference type="NCBI Taxonomy" id="679926"/>
    <lineage>
        <taxon>Archaea</taxon>
        <taxon>Methanobacteriati</taxon>
        <taxon>Methanobacteriota</taxon>
        <taxon>Stenosarchaea group</taxon>
        <taxon>Methanomicrobia</taxon>
        <taxon>Methanomicrobiales</taxon>
        <taxon>Methanomicrobiaceae</taxon>
        <taxon>Methanolacinia</taxon>
    </lineage>
</organism>
<name>E1RIF4_METP4</name>